<dbReference type="EMBL" id="KZ819191">
    <property type="protein sequence ID" value="PWZ01004.1"/>
    <property type="molecule type" value="Genomic_DNA"/>
</dbReference>
<sequence>MPDPPSFFSPTHTPFVILRNSALSCVNYTLSFRVLFVSSCNAQCVLNATHPTGSESQSGLCHDERMNAVRHEKQANE</sequence>
<evidence type="ECO:0000256" key="1">
    <source>
        <dbReference type="SAM" id="MobiDB-lite"/>
    </source>
</evidence>
<dbReference type="Proteomes" id="UP000246740">
    <property type="component" value="Unassembled WGS sequence"/>
</dbReference>
<feature type="compositionally biased region" description="Basic and acidic residues" evidence="1">
    <location>
        <begin position="61"/>
        <end position="77"/>
    </location>
</feature>
<keyword evidence="3" id="KW-1185">Reference proteome</keyword>
<evidence type="ECO:0000313" key="3">
    <source>
        <dbReference type="Proteomes" id="UP000246740"/>
    </source>
</evidence>
<feature type="region of interest" description="Disordered" evidence="1">
    <location>
        <begin position="50"/>
        <end position="77"/>
    </location>
</feature>
<proteinExistence type="predicted"/>
<organism evidence="2 3">
    <name type="scientific">Testicularia cyperi</name>
    <dbReference type="NCBI Taxonomy" id="1882483"/>
    <lineage>
        <taxon>Eukaryota</taxon>
        <taxon>Fungi</taxon>
        <taxon>Dikarya</taxon>
        <taxon>Basidiomycota</taxon>
        <taxon>Ustilaginomycotina</taxon>
        <taxon>Ustilaginomycetes</taxon>
        <taxon>Ustilaginales</taxon>
        <taxon>Anthracoideaceae</taxon>
        <taxon>Testicularia</taxon>
    </lineage>
</organism>
<name>A0A317XRL8_9BASI</name>
<dbReference type="InParanoid" id="A0A317XRL8"/>
<reference evidence="2 3" key="1">
    <citation type="journal article" date="2018" name="Mol. Biol. Evol.">
        <title>Broad Genomic Sampling Reveals a Smut Pathogenic Ancestry of the Fungal Clade Ustilaginomycotina.</title>
        <authorList>
            <person name="Kijpornyongpan T."/>
            <person name="Mondo S.J."/>
            <person name="Barry K."/>
            <person name="Sandor L."/>
            <person name="Lee J."/>
            <person name="Lipzen A."/>
            <person name="Pangilinan J."/>
            <person name="LaButti K."/>
            <person name="Hainaut M."/>
            <person name="Henrissat B."/>
            <person name="Grigoriev I.V."/>
            <person name="Spatafora J.W."/>
            <person name="Aime M.C."/>
        </authorList>
    </citation>
    <scope>NUCLEOTIDE SEQUENCE [LARGE SCALE GENOMIC DNA]</scope>
    <source>
        <strain evidence="2 3">MCA 3645</strain>
    </source>
</reference>
<dbReference type="AlphaFoldDB" id="A0A317XRL8"/>
<accession>A0A317XRL8</accession>
<gene>
    <name evidence="2" type="ORF">BCV70DRAFT_87645</name>
</gene>
<evidence type="ECO:0000313" key="2">
    <source>
        <dbReference type="EMBL" id="PWZ01004.1"/>
    </source>
</evidence>
<feature type="compositionally biased region" description="Polar residues" evidence="1">
    <location>
        <begin position="50"/>
        <end position="59"/>
    </location>
</feature>
<protein>
    <submittedName>
        <fullName evidence="2">Uncharacterized protein</fullName>
    </submittedName>
</protein>